<dbReference type="Proteomes" id="UP000199651">
    <property type="component" value="Unassembled WGS sequence"/>
</dbReference>
<dbReference type="InterPro" id="IPR000421">
    <property type="entry name" value="FA58C"/>
</dbReference>
<organism evidence="3 4">
    <name type="scientific">Actinokineospora alba</name>
    <dbReference type="NCBI Taxonomy" id="504798"/>
    <lineage>
        <taxon>Bacteria</taxon>
        <taxon>Bacillati</taxon>
        <taxon>Actinomycetota</taxon>
        <taxon>Actinomycetes</taxon>
        <taxon>Pseudonocardiales</taxon>
        <taxon>Pseudonocardiaceae</taxon>
        <taxon>Actinokineospora</taxon>
    </lineage>
</organism>
<dbReference type="OrthoDB" id="1095434at2"/>
<evidence type="ECO:0000256" key="1">
    <source>
        <dbReference type="SAM" id="SignalP"/>
    </source>
</evidence>
<dbReference type="Gene3D" id="2.60.120.260">
    <property type="entry name" value="Galactose-binding domain-like"/>
    <property type="match status" value="4"/>
</dbReference>
<feature type="signal peptide" evidence="1">
    <location>
        <begin position="1"/>
        <end position="24"/>
    </location>
</feature>
<dbReference type="Gene3D" id="3.20.20.80">
    <property type="entry name" value="Glycosidases"/>
    <property type="match status" value="1"/>
</dbReference>
<dbReference type="InterPro" id="IPR040502">
    <property type="entry name" value="GH101_dom-6"/>
</dbReference>
<dbReference type="STRING" id="504798.SAMN05421871_108132"/>
<dbReference type="Pfam" id="PF18080">
    <property type="entry name" value="Gal_mutarotas_3"/>
    <property type="match status" value="1"/>
</dbReference>
<dbReference type="InterPro" id="IPR008979">
    <property type="entry name" value="Galactose-bd-like_sf"/>
</dbReference>
<dbReference type="InterPro" id="IPR040633">
    <property type="entry name" value="Gal_mutarotas_3"/>
</dbReference>
<name>A0A1H0I6J3_9PSEU</name>
<dbReference type="SUPFAM" id="SSF49785">
    <property type="entry name" value="Galactose-binding domain-like"/>
    <property type="match status" value="2"/>
</dbReference>
<dbReference type="Pfam" id="PF12905">
    <property type="entry name" value="Glyco_hydro_101"/>
    <property type="match status" value="1"/>
</dbReference>
<evidence type="ECO:0000259" key="2">
    <source>
        <dbReference type="PROSITE" id="PS50022"/>
    </source>
</evidence>
<sequence length="1289" mass="136893">MRAQVPLTLALIAGSLSLPVVTAAAEGAAVTITSPALSVSVDDSFPRVISYTDRTSSAVLHGNEDVLTQIRVNGITYTPTVTSTVATDRVDYKLSFSGVTIDARLSVSGSVVQFAVTGISDTASLRVSTLAIPGHNLVSVRSSQTGAALATARMNTATTGTGDTFTAITSSTPADTAPTGAMFAVANTSTLGAAIVSNSYYDNLSDTDPNADENGRLQKQVVAKTGYRRAGLWSGDWLYRPAGAALTDTEPLPYAKVAITRDRNGDSVVDWQDAAVAARDIWTAPQGWEHTADRVVQRIPFNFASQATHPFPQTLDETKRVARATDGLGQFVLLKGYGSEGHDSAHMDYGYVGPKMGGAAELRALTEAAEGLNADIGVHVNATEEYAVSSTFNPAMHDGRLGWDWLDQSYMVDTRRDGQSGDRLARLNQLKTTVPGLDFLYVDVWWEDGYLSRKLARDINGLGWQMATEFPDKLIDNTVWTHWSADVNYGGTNYKGINSQLARFIGNHTRDDWIVRHPLLGGAELEAYEGWQGKKDFNAFLRTTFGTNLPTKYLQNAPITKWTTDTVALANGVSVTNAGGTKVIRDNGREMLRGNAYLLPRDNKLYHWNGSGGSTTWTLPAGWTAPKLYQLTDGGRVLVGDLAVTGGQVSLNASANTAYVVYNGAAPAQGDAGWGQGTPVKDPGFYAGNLSAWSVTGTGASVTRNGSGQNELTVGANATPTVSQQLTGLTAGTYSASVWVSTPAGRKATLSVTPTGGTAASVYADWSGVTQAAGGSEKNGTTMQRMKVLFDVPAGQTTATLALSTATGSGTVIFDDVRVVRSGRTPLNGHYFVEDFENVDAGWGPFVVGGGSQNDPRTHIAQRNAPYTQAGWNGKLVDDVITGENSLKAHEERQRLIYQTVPQTLRFTEGRQYKVTANYQAGFGNEYAFVTGSGASETSSTNFAQARTTTVFSKTFTAGPNAWIGVRKLTPENSNNEADLILDDLVVDDLGPGSGGDVVRVPQSGMSVSYVDSQETTGENGAAANVLDGNSSTIWHTKWSGGSDPMPHEIRVDLGATYNVSTVYYLPRQTQSNGRIANYEVYTSTDGVNWGTAAATGTFQNTTTEQAVTFTARQARHVRLRALSEVGGNPWTAVAELNVGYKAASRIPQSGITIESVSSADTATNGGAANVLDGVADTLWHTAWSQVDPDAAYPHELVLDLGRSYSVSCLHHLPRQSGVNGKVAGYEVYVSADGTTWGTAVKTGTFANTTAESDACFTAKPGRYVKFRATSEQAGGPWASVAELNVTGV</sequence>
<feature type="domain" description="F5/8 type C" evidence="2">
    <location>
        <begin position="985"/>
        <end position="1144"/>
    </location>
</feature>
<proteinExistence type="predicted"/>
<gene>
    <name evidence="3" type="ORF">SAMN05192558_102433</name>
</gene>
<dbReference type="InterPro" id="IPR035364">
    <property type="entry name" value="Beta_sandwich_GH101"/>
</dbReference>
<feature type="domain" description="F5/8 type C" evidence="2">
    <location>
        <begin position="1145"/>
        <end position="1289"/>
    </location>
</feature>
<dbReference type="Gene3D" id="2.70.98.10">
    <property type="match status" value="1"/>
</dbReference>
<dbReference type="RefSeq" id="WP_091370977.1">
    <property type="nucleotide sequence ID" value="NZ_FNDV01000008.1"/>
</dbReference>
<dbReference type="Pfam" id="PF17451">
    <property type="entry name" value="Glyco_hyd_101C"/>
    <property type="match status" value="1"/>
</dbReference>
<feature type="chain" id="PRO_5038397790" evidence="1">
    <location>
        <begin position="25"/>
        <end position="1289"/>
    </location>
</feature>
<dbReference type="EMBL" id="FNJB01000002">
    <property type="protein sequence ID" value="SDO27058.1"/>
    <property type="molecule type" value="Genomic_DNA"/>
</dbReference>
<reference evidence="4" key="1">
    <citation type="submission" date="2016-10" db="EMBL/GenBank/DDBJ databases">
        <authorList>
            <person name="Varghese N."/>
            <person name="Submissions S."/>
        </authorList>
    </citation>
    <scope>NUCLEOTIDE SEQUENCE [LARGE SCALE GENOMIC DNA]</scope>
    <source>
        <strain evidence="4">IBRC-M 10655</strain>
    </source>
</reference>
<evidence type="ECO:0000313" key="3">
    <source>
        <dbReference type="EMBL" id="SDO27058.1"/>
    </source>
</evidence>
<dbReference type="CDD" id="cd14244">
    <property type="entry name" value="GH_101_like"/>
    <property type="match status" value="1"/>
</dbReference>
<accession>A0A1H0I6J3</accession>
<keyword evidence="1" id="KW-0732">Signal</keyword>
<dbReference type="InterPro" id="IPR014718">
    <property type="entry name" value="GH-type_carb-bd"/>
</dbReference>
<dbReference type="Pfam" id="PF17974">
    <property type="entry name" value="GalBD_like"/>
    <property type="match status" value="1"/>
</dbReference>
<dbReference type="GO" id="GO:0033926">
    <property type="term" value="F:endo-alpha-N-acetylgalactosaminidase activity"/>
    <property type="evidence" value="ECO:0007669"/>
    <property type="project" value="InterPro"/>
</dbReference>
<dbReference type="GO" id="GO:0030246">
    <property type="term" value="F:carbohydrate binding"/>
    <property type="evidence" value="ECO:0007669"/>
    <property type="project" value="InterPro"/>
</dbReference>
<evidence type="ECO:0000313" key="4">
    <source>
        <dbReference type="Proteomes" id="UP000199651"/>
    </source>
</evidence>
<protein>
    <submittedName>
        <fullName evidence="3">Endo-alpha-N-acetylgalactosaminidase</fullName>
    </submittedName>
</protein>
<keyword evidence="4" id="KW-1185">Reference proteome</keyword>
<dbReference type="Pfam" id="PF00754">
    <property type="entry name" value="F5_F8_type_C"/>
    <property type="match status" value="2"/>
</dbReference>
<dbReference type="InterPro" id="IPR049314">
    <property type="entry name" value="GH101_dom-5"/>
</dbReference>
<dbReference type="SMART" id="SM00231">
    <property type="entry name" value="FA58C"/>
    <property type="match status" value="2"/>
</dbReference>
<dbReference type="PROSITE" id="PS50022">
    <property type="entry name" value="FA58C_3"/>
    <property type="match status" value="2"/>
</dbReference>
<dbReference type="Pfam" id="PF21466">
    <property type="entry name" value="GH101_dom-5"/>
    <property type="match status" value="1"/>
</dbReference>
<dbReference type="InterPro" id="IPR025706">
    <property type="entry name" value="Endoa_GalNAc"/>
</dbReference>